<feature type="compositionally biased region" description="Low complexity" evidence="1">
    <location>
        <begin position="47"/>
        <end position="62"/>
    </location>
</feature>
<proteinExistence type="predicted"/>
<evidence type="ECO:0000313" key="3">
    <source>
        <dbReference type="Proteomes" id="UP001597199"/>
    </source>
</evidence>
<dbReference type="PROSITE" id="PS51257">
    <property type="entry name" value="PROKAR_LIPOPROTEIN"/>
    <property type="match status" value="1"/>
</dbReference>
<accession>A0ABW4BJB7</accession>
<dbReference type="EMBL" id="JBHTOA010000040">
    <property type="protein sequence ID" value="MFD1399807.1"/>
    <property type="molecule type" value="Genomic_DNA"/>
</dbReference>
<dbReference type="RefSeq" id="WP_204119153.1">
    <property type="nucleotide sequence ID" value="NZ_BOLV01000011.1"/>
</dbReference>
<reference evidence="3" key="1">
    <citation type="journal article" date="2019" name="Int. J. Syst. Evol. Microbiol.">
        <title>The Global Catalogue of Microorganisms (GCM) 10K type strain sequencing project: providing services to taxonomists for standard genome sequencing and annotation.</title>
        <authorList>
            <consortium name="The Broad Institute Genomics Platform"/>
            <consortium name="The Broad Institute Genome Sequencing Center for Infectious Disease"/>
            <person name="Wu L."/>
            <person name="Ma J."/>
        </authorList>
    </citation>
    <scope>NUCLEOTIDE SEQUENCE [LARGE SCALE GENOMIC DNA]</scope>
    <source>
        <strain evidence="3">CCM 9110</strain>
    </source>
</reference>
<name>A0ABW4BJB7_9LACO</name>
<evidence type="ECO:0008006" key="4">
    <source>
        <dbReference type="Google" id="ProtNLM"/>
    </source>
</evidence>
<evidence type="ECO:0000313" key="2">
    <source>
        <dbReference type="EMBL" id="MFD1399807.1"/>
    </source>
</evidence>
<comment type="caution">
    <text evidence="2">The sequence shown here is derived from an EMBL/GenBank/DDBJ whole genome shotgun (WGS) entry which is preliminary data.</text>
</comment>
<dbReference type="Proteomes" id="UP001597199">
    <property type="component" value="Unassembled WGS sequence"/>
</dbReference>
<gene>
    <name evidence="2" type="ORF">ACFQ41_10855</name>
</gene>
<feature type="region of interest" description="Disordered" evidence="1">
    <location>
        <begin position="21"/>
        <end position="62"/>
    </location>
</feature>
<protein>
    <recommendedName>
        <fullName evidence="4">Lipoprotein</fullName>
    </recommendedName>
</protein>
<feature type="compositionally biased region" description="Low complexity" evidence="1">
    <location>
        <begin position="24"/>
        <end position="37"/>
    </location>
</feature>
<organism evidence="2 3">
    <name type="scientific">Lacticaseibacillus suilingensis</name>
    <dbReference type="NCBI Taxonomy" id="2799577"/>
    <lineage>
        <taxon>Bacteria</taxon>
        <taxon>Bacillati</taxon>
        <taxon>Bacillota</taxon>
        <taxon>Bacilli</taxon>
        <taxon>Lactobacillales</taxon>
        <taxon>Lactobacillaceae</taxon>
        <taxon>Lacticaseibacillus</taxon>
    </lineage>
</organism>
<keyword evidence="3" id="KW-1185">Reference proteome</keyword>
<sequence>MKKQWLGLAVLAVIVLGGCGQKQATKPSSNSAKSSKVSSKKAKAKTKASSSSSQASSSTAAPAQSHLATLHSALRKQIPGAKFPQQDPAASGQALNVAAAGTSANYKLYFSFGAAAAFQASSLPRSNAPYVLTKTTPESTAAAEAADAAINYQALQAGLPTVALGDGLTGTKEGAAGSTYVTWHEGRWSLVASGVNQNQEDPAALAKQAVSFLAQASLPIPATHGAVVLHVAKSNDRVNTVAWRENSAYYQLSGIDPLMTLRLATLLR</sequence>
<evidence type="ECO:0000256" key="1">
    <source>
        <dbReference type="SAM" id="MobiDB-lite"/>
    </source>
</evidence>